<accession>A0AAV6UWK3</accession>
<name>A0AAV6UWK3_9ARAC</name>
<sequence>MLFSPGHPTPGVFWRVVYVFARQLHTCQIVCCCCQNPPGPPSPVLPPLSLTVNPMGGRLPPLSRIEGGQNSWTSCPPKKLCLRSASFVFWSIEDRTQDMDLRMVWRFLVVGVGSHGVNVGKVKWRMISSCGMSHLVMVLAGVCVGGGVIGPSSLLDIVGMFCSDWDCRYT</sequence>
<comment type="caution">
    <text evidence="1">The sequence shown here is derived from an EMBL/GenBank/DDBJ whole genome shotgun (WGS) entry which is preliminary data.</text>
</comment>
<keyword evidence="2" id="KW-1185">Reference proteome</keyword>
<dbReference type="EMBL" id="JAFNEN010000229">
    <property type="protein sequence ID" value="KAG8188827.1"/>
    <property type="molecule type" value="Genomic_DNA"/>
</dbReference>
<reference evidence="1 2" key="1">
    <citation type="journal article" date="2022" name="Nat. Ecol. Evol.">
        <title>A masculinizing supergene underlies an exaggerated male reproductive morph in a spider.</title>
        <authorList>
            <person name="Hendrickx F."/>
            <person name="De Corte Z."/>
            <person name="Sonet G."/>
            <person name="Van Belleghem S.M."/>
            <person name="Kostlbacher S."/>
            <person name="Vangestel C."/>
        </authorList>
    </citation>
    <scope>NUCLEOTIDE SEQUENCE [LARGE SCALE GENOMIC DNA]</scope>
    <source>
        <strain evidence="1">W744_W776</strain>
    </source>
</reference>
<dbReference type="Proteomes" id="UP000827092">
    <property type="component" value="Unassembled WGS sequence"/>
</dbReference>
<dbReference type="AlphaFoldDB" id="A0AAV6UWK3"/>
<proteinExistence type="predicted"/>
<organism evidence="1 2">
    <name type="scientific">Oedothorax gibbosus</name>
    <dbReference type="NCBI Taxonomy" id="931172"/>
    <lineage>
        <taxon>Eukaryota</taxon>
        <taxon>Metazoa</taxon>
        <taxon>Ecdysozoa</taxon>
        <taxon>Arthropoda</taxon>
        <taxon>Chelicerata</taxon>
        <taxon>Arachnida</taxon>
        <taxon>Araneae</taxon>
        <taxon>Araneomorphae</taxon>
        <taxon>Entelegynae</taxon>
        <taxon>Araneoidea</taxon>
        <taxon>Linyphiidae</taxon>
        <taxon>Erigoninae</taxon>
        <taxon>Oedothorax</taxon>
    </lineage>
</organism>
<evidence type="ECO:0000313" key="2">
    <source>
        <dbReference type="Proteomes" id="UP000827092"/>
    </source>
</evidence>
<protein>
    <submittedName>
        <fullName evidence="1">Uncharacterized protein</fullName>
    </submittedName>
</protein>
<evidence type="ECO:0000313" key="1">
    <source>
        <dbReference type="EMBL" id="KAG8188827.1"/>
    </source>
</evidence>
<gene>
    <name evidence="1" type="ORF">JTE90_004640</name>
</gene>